<accession>A0ABS1LL70</accession>
<dbReference type="GO" id="GO:0004733">
    <property type="term" value="F:pyridoxamine phosphate oxidase activity"/>
    <property type="evidence" value="ECO:0007669"/>
    <property type="project" value="UniProtKB-EC"/>
</dbReference>
<feature type="domain" description="Pyridoxamine 5'-phosphate oxidase N-terminal" evidence="6">
    <location>
        <begin position="42"/>
        <end position="158"/>
    </location>
</feature>
<evidence type="ECO:0000256" key="5">
    <source>
        <dbReference type="ARBA" id="ARBA00023002"/>
    </source>
</evidence>
<dbReference type="NCBIfam" id="NF004231">
    <property type="entry name" value="PRK05679.1"/>
    <property type="match status" value="1"/>
</dbReference>
<dbReference type="Proteomes" id="UP000675409">
    <property type="component" value="Unassembled WGS sequence"/>
</dbReference>
<organism evidence="8 9">
    <name type="scientific">Myceligenerans indicum</name>
    <dbReference type="NCBI Taxonomy" id="2593663"/>
    <lineage>
        <taxon>Bacteria</taxon>
        <taxon>Bacillati</taxon>
        <taxon>Actinomycetota</taxon>
        <taxon>Actinomycetes</taxon>
        <taxon>Micrococcales</taxon>
        <taxon>Promicromonosporaceae</taxon>
        <taxon>Myceligenerans</taxon>
    </lineage>
</organism>
<dbReference type="SUPFAM" id="SSF50475">
    <property type="entry name" value="FMN-binding split barrel"/>
    <property type="match status" value="1"/>
</dbReference>
<dbReference type="PANTHER" id="PTHR10851">
    <property type="entry name" value="PYRIDOXINE-5-PHOSPHATE OXIDASE"/>
    <property type="match status" value="1"/>
</dbReference>
<protein>
    <submittedName>
        <fullName evidence="8">Pyridoxal 5'-phosphate synthase</fullName>
        <ecNumber evidence="8">1.4.3.5</ecNumber>
    </submittedName>
</protein>
<comment type="similarity">
    <text evidence="2">Belongs to the pyridoxamine 5'-phosphate oxidase family.</text>
</comment>
<evidence type="ECO:0000313" key="9">
    <source>
        <dbReference type="Proteomes" id="UP000675409"/>
    </source>
</evidence>
<evidence type="ECO:0000259" key="6">
    <source>
        <dbReference type="Pfam" id="PF01243"/>
    </source>
</evidence>
<keyword evidence="4" id="KW-0288">FMN</keyword>
<dbReference type="InterPro" id="IPR000659">
    <property type="entry name" value="Pyridox_Oxase"/>
</dbReference>
<dbReference type="RefSeq" id="WP_201847527.1">
    <property type="nucleotide sequence ID" value="NZ_JABBYC010000019.1"/>
</dbReference>
<evidence type="ECO:0000256" key="2">
    <source>
        <dbReference type="ARBA" id="ARBA00007301"/>
    </source>
</evidence>
<dbReference type="Pfam" id="PF01243">
    <property type="entry name" value="PNPOx_N"/>
    <property type="match status" value="1"/>
</dbReference>
<keyword evidence="9" id="KW-1185">Reference proteome</keyword>
<name>A0ABS1LL70_9MICO</name>
<evidence type="ECO:0000256" key="3">
    <source>
        <dbReference type="ARBA" id="ARBA00022630"/>
    </source>
</evidence>
<dbReference type="EMBL" id="JABBYC010000019">
    <property type="protein sequence ID" value="MBL0886992.1"/>
    <property type="molecule type" value="Genomic_DNA"/>
</dbReference>
<keyword evidence="3" id="KW-0285">Flavoprotein</keyword>
<sequence length="221" mass="23572">MSEPTTLRERLRALETFPRPGLPSFDPAAVPATPHELFTAWLDEAISGGVQAPHATVLSTADVAGEVHARAVILKDVTGAGWWFASQCSGPKGRDLEANPHAAMTFLWPRLGRQVKVTGTAGPADPAASRADFLARPDASRAAGLVNRQSEPLGSLAEYDAAFAAALAAVTADPGLVAPEWTAFVLAPTEVEFWQAPDDGPHIRLLYRETETGWTTTLLWP</sequence>
<dbReference type="Pfam" id="PF10590">
    <property type="entry name" value="PNP_phzG_C"/>
    <property type="match status" value="1"/>
</dbReference>
<gene>
    <name evidence="8" type="ORF">HGK34_11995</name>
</gene>
<evidence type="ECO:0000313" key="8">
    <source>
        <dbReference type="EMBL" id="MBL0886992.1"/>
    </source>
</evidence>
<dbReference type="EC" id="1.4.3.5" evidence="8"/>
<dbReference type="InterPro" id="IPR011576">
    <property type="entry name" value="Pyridox_Oxase_N"/>
</dbReference>
<dbReference type="PIRSF" id="PIRSF000190">
    <property type="entry name" value="Pyd_amn-ph_oxd"/>
    <property type="match status" value="1"/>
</dbReference>
<comment type="cofactor">
    <cofactor evidence="1">
        <name>FMN</name>
        <dbReference type="ChEBI" id="CHEBI:58210"/>
    </cofactor>
</comment>
<proteinExistence type="inferred from homology"/>
<evidence type="ECO:0000256" key="4">
    <source>
        <dbReference type="ARBA" id="ARBA00022643"/>
    </source>
</evidence>
<feature type="domain" description="Pyridoxine 5'-phosphate oxidase dimerisation C-terminal" evidence="7">
    <location>
        <begin position="181"/>
        <end position="221"/>
    </location>
</feature>
<dbReference type="InterPro" id="IPR012349">
    <property type="entry name" value="Split_barrel_FMN-bd"/>
</dbReference>
<comment type="caution">
    <text evidence="8">The sequence shown here is derived from an EMBL/GenBank/DDBJ whole genome shotgun (WGS) entry which is preliminary data.</text>
</comment>
<evidence type="ECO:0000256" key="1">
    <source>
        <dbReference type="ARBA" id="ARBA00001917"/>
    </source>
</evidence>
<dbReference type="Gene3D" id="2.30.110.10">
    <property type="entry name" value="Electron Transport, Fmn-binding Protein, Chain A"/>
    <property type="match status" value="1"/>
</dbReference>
<reference evidence="8 9" key="1">
    <citation type="journal article" date="2021" name="Arch. Microbiol.">
        <title>Myceligenerans indicum sp. nov., an actinobacterium isolated from mangrove sediment of Sundarbans, India.</title>
        <authorList>
            <person name="Asha K."/>
            <person name="Bhadury P."/>
        </authorList>
    </citation>
    <scope>NUCLEOTIDE SEQUENCE [LARGE SCALE GENOMIC DNA]</scope>
    <source>
        <strain evidence="8 9">I2</strain>
    </source>
</reference>
<evidence type="ECO:0000259" key="7">
    <source>
        <dbReference type="Pfam" id="PF10590"/>
    </source>
</evidence>
<dbReference type="InterPro" id="IPR019576">
    <property type="entry name" value="Pyridoxamine_oxidase_dimer_C"/>
</dbReference>
<dbReference type="PANTHER" id="PTHR10851:SF0">
    <property type="entry name" value="PYRIDOXINE-5'-PHOSPHATE OXIDASE"/>
    <property type="match status" value="1"/>
</dbReference>
<keyword evidence="5 8" id="KW-0560">Oxidoreductase</keyword>